<sequence>MAPPSPPRPAAASQRKRTVRAAQVWHGAARRRTDAAAAMLQRIGGQLTHVSGSRSDVHTSPSPSPRPTTPAGTGDAFFDSPELAASPAIFPPRDPRRRPASPKEQRQRQDTRRDQATWAPAKGRPAPRLAAPPPYPAERFISPPKPPPPRPPAFTSPCKVSPCIEMEVSYAVMAASPPTRPKPIPATCSPTANADAPTPRPRTTPPSVSPPASSVAGATDGTTATAADTNKPASRARAVQMESETNAAGSLMAAANDPVAPRATRNKKRRQRRRRQVRSDVNPDLPPPASTIETAPSTSVTAPIIPARQETKRAPLSATGSKVKPPASEQVTAYAVPIAEVVQILQEILAAVQEGRVKEIIPTILRALTKLLVR</sequence>
<evidence type="ECO:0000256" key="1">
    <source>
        <dbReference type="SAM" id="MobiDB-lite"/>
    </source>
</evidence>
<evidence type="ECO:0000313" key="2">
    <source>
        <dbReference type="EMBL" id="CAG9560764.1"/>
    </source>
</evidence>
<feature type="compositionally biased region" description="Low complexity" evidence="1">
    <location>
        <begin position="210"/>
        <end position="229"/>
    </location>
</feature>
<feature type="compositionally biased region" description="Basic residues" evidence="1">
    <location>
        <begin position="264"/>
        <end position="276"/>
    </location>
</feature>
<feature type="compositionally biased region" description="Low complexity" evidence="1">
    <location>
        <begin position="119"/>
        <end position="129"/>
    </location>
</feature>
<gene>
    <name evidence="2" type="ORF">DCHRY22_LOCUS2369</name>
</gene>
<accession>A0A8J2QE35</accession>
<feature type="region of interest" description="Disordered" evidence="1">
    <location>
        <begin position="1"/>
        <end position="159"/>
    </location>
</feature>
<dbReference type="AlphaFoldDB" id="A0A8J2QE35"/>
<name>A0A8J2QE35_9NEOP</name>
<feature type="compositionally biased region" description="Pro residues" evidence="1">
    <location>
        <begin position="198"/>
        <end position="209"/>
    </location>
</feature>
<protein>
    <submittedName>
        <fullName evidence="2">(African queen) hypothetical protein</fullName>
    </submittedName>
</protein>
<reference evidence="2" key="1">
    <citation type="submission" date="2021-09" db="EMBL/GenBank/DDBJ databases">
        <authorList>
            <person name="Martin H S."/>
        </authorList>
    </citation>
    <scope>NUCLEOTIDE SEQUENCE</scope>
</reference>
<dbReference type="PRINTS" id="PR01217">
    <property type="entry name" value="PRICHEXTENSN"/>
</dbReference>
<dbReference type="EMBL" id="CAKASE010000045">
    <property type="protein sequence ID" value="CAG9560764.1"/>
    <property type="molecule type" value="Genomic_DNA"/>
</dbReference>
<organism evidence="2 3">
    <name type="scientific">Danaus chrysippus</name>
    <name type="common">African queen</name>
    <dbReference type="NCBI Taxonomy" id="151541"/>
    <lineage>
        <taxon>Eukaryota</taxon>
        <taxon>Metazoa</taxon>
        <taxon>Ecdysozoa</taxon>
        <taxon>Arthropoda</taxon>
        <taxon>Hexapoda</taxon>
        <taxon>Insecta</taxon>
        <taxon>Pterygota</taxon>
        <taxon>Neoptera</taxon>
        <taxon>Endopterygota</taxon>
        <taxon>Lepidoptera</taxon>
        <taxon>Glossata</taxon>
        <taxon>Ditrysia</taxon>
        <taxon>Papilionoidea</taxon>
        <taxon>Nymphalidae</taxon>
        <taxon>Danainae</taxon>
        <taxon>Danaini</taxon>
        <taxon>Danaina</taxon>
        <taxon>Danaus</taxon>
        <taxon>Anosia</taxon>
    </lineage>
</organism>
<comment type="caution">
    <text evidence="2">The sequence shown here is derived from an EMBL/GenBank/DDBJ whole genome shotgun (WGS) entry which is preliminary data.</text>
</comment>
<evidence type="ECO:0000313" key="3">
    <source>
        <dbReference type="Proteomes" id="UP000789524"/>
    </source>
</evidence>
<feature type="region of interest" description="Disordered" evidence="1">
    <location>
        <begin position="176"/>
        <end position="324"/>
    </location>
</feature>
<feature type="compositionally biased region" description="Pro residues" evidence="1">
    <location>
        <begin position="143"/>
        <end position="154"/>
    </location>
</feature>
<feature type="compositionally biased region" description="Basic and acidic residues" evidence="1">
    <location>
        <begin position="101"/>
        <end position="115"/>
    </location>
</feature>
<dbReference type="Proteomes" id="UP000789524">
    <property type="component" value="Unassembled WGS sequence"/>
</dbReference>
<keyword evidence="3" id="KW-1185">Reference proteome</keyword>
<proteinExistence type="predicted"/>
<feature type="compositionally biased region" description="Polar residues" evidence="1">
    <location>
        <begin position="291"/>
        <end position="301"/>
    </location>
</feature>